<dbReference type="CDD" id="cd21037">
    <property type="entry name" value="MLKL_NTD"/>
    <property type="match status" value="1"/>
</dbReference>
<evidence type="ECO:0000256" key="12">
    <source>
        <dbReference type="ARBA" id="ARBA00023180"/>
    </source>
</evidence>
<keyword evidence="12" id="KW-0325">Glycoprotein</keyword>
<dbReference type="FunFam" id="1.20.930.20:FF:000003">
    <property type="entry name" value="DNA mismatch repair protein MLH1"/>
    <property type="match status" value="1"/>
</dbReference>
<dbReference type="GO" id="GO:0005262">
    <property type="term" value="F:calcium channel activity"/>
    <property type="evidence" value="ECO:0007669"/>
    <property type="project" value="UniProtKB-ARBA"/>
</dbReference>
<dbReference type="PANTHER" id="PTHR27006:SF627">
    <property type="entry name" value="PROTEIN KINASE DOMAIN-CONTAINING PROTEIN"/>
    <property type="match status" value="1"/>
</dbReference>
<feature type="non-terminal residue" evidence="16">
    <location>
        <position position="1"/>
    </location>
</feature>
<dbReference type="Gene3D" id="3.30.200.20">
    <property type="entry name" value="Phosphorylase Kinase, domain 1"/>
    <property type="match status" value="3"/>
</dbReference>
<dbReference type="Proteomes" id="UP000095767">
    <property type="component" value="Unassembled WGS sequence"/>
</dbReference>
<keyword evidence="4" id="KW-0812">Transmembrane</keyword>
<keyword evidence="5" id="KW-0732">Signal</keyword>
<evidence type="ECO:0000313" key="16">
    <source>
        <dbReference type="EMBL" id="OEL28902.1"/>
    </source>
</evidence>
<dbReference type="GO" id="GO:0007166">
    <property type="term" value="P:cell surface receptor signaling pathway"/>
    <property type="evidence" value="ECO:0007669"/>
    <property type="project" value="InterPro"/>
</dbReference>
<evidence type="ECO:0000256" key="2">
    <source>
        <dbReference type="ARBA" id="ARBA00022527"/>
    </source>
</evidence>
<evidence type="ECO:0000259" key="15">
    <source>
        <dbReference type="PROSITE" id="PS50011"/>
    </source>
</evidence>
<dbReference type="STRING" id="888268.A0A1E5VUY7"/>
<dbReference type="Pfam" id="PF00069">
    <property type="entry name" value="Pkinase"/>
    <property type="match status" value="3"/>
</dbReference>
<evidence type="ECO:0000256" key="14">
    <source>
        <dbReference type="SAM" id="MobiDB-lite"/>
    </source>
</evidence>
<dbReference type="PROSITE" id="PS50011">
    <property type="entry name" value="PROTEIN_KINASE_DOM"/>
    <property type="match status" value="3"/>
</dbReference>
<comment type="caution">
    <text evidence="16">The sequence shown here is derived from an EMBL/GenBank/DDBJ whole genome shotgun (WGS) entry which is preliminary data.</text>
</comment>
<dbReference type="GO" id="GO:0005524">
    <property type="term" value="F:ATP binding"/>
    <property type="evidence" value="ECO:0007669"/>
    <property type="project" value="UniProtKB-UniRule"/>
</dbReference>
<evidence type="ECO:0000256" key="6">
    <source>
        <dbReference type="ARBA" id="ARBA00022737"/>
    </source>
</evidence>
<dbReference type="InterPro" id="IPR011009">
    <property type="entry name" value="Kinase-like_dom_sf"/>
</dbReference>
<dbReference type="Gene3D" id="1.20.930.20">
    <property type="entry name" value="Adaptor protein Cbl, N-terminal domain"/>
    <property type="match status" value="1"/>
</dbReference>
<dbReference type="InterPro" id="IPR017441">
    <property type="entry name" value="Protein_kinase_ATP_BS"/>
</dbReference>
<dbReference type="CDD" id="cd14066">
    <property type="entry name" value="STKc_IRAK"/>
    <property type="match status" value="1"/>
</dbReference>
<keyword evidence="17" id="KW-1185">Reference proteome</keyword>
<proteinExistence type="predicted"/>
<keyword evidence="7 13" id="KW-0547">Nucleotide-binding</keyword>
<dbReference type="GO" id="GO:0006950">
    <property type="term" value="P:response to stress"/>
    <property type="evidence" value="ECO:0007669"/>
    <property type="project" value="UniProtKB-ARBA"/>
</dbReference>
<keyword evidence="8 16" id="KW-0418">Kinase</keyword>
<evidence type="ECO:0000256" key="11">
    <source>
        <dbReference type="ARBA" id="ARBA00023136"/>
    </source>
</evidence>
<dbReference type="GO" id="GO:0016020">
    <property type="term" value="C:membrane"/>
    <property type="evidence" value="ECO:0007669"/>
    <property type="project" value="UniProtKB-SubCell"/>
</dbReference>
<dbReference type="OrthoDB" id="615135at2759"/>
<dbReference type="PANTHER" id="PTHR27006">
    <property type="entry name" value="PROMASTIGOTE SURFACE ANTIGEN PROTEIN PSA"/>
    <property type="match status" value="1"/>
</dbReference>
<keyword evidence="16" id="KW-0675">Receptor</keyword>
<name>A0A1E5VUY7_9POAL</name>
<evidence type="ECO:0000256" key="8">
    <source>
        <dbReference type="ARBA" id="ARBA00022777"/>
    </source>
</evidence>
<dbReference type="InterPro" id="IPR059179">
    <property type="entry name" value="MLKL-like_MCAfunc"/>
</dbReference>
<dbReference type="AlphaFoldDB" id="A0A1E5VUY7"/>
<keyword evidence="10" id="KW-1133">Transmembrane helix</keyword>
<dbReference type="PROSITE" id="PS00108">
    <property type="entry name" value="PROTEIN_KINASE_ST"/>
    <property type="match status" value="3"/>
</dbReference>
<evidence type="ECO:0000256" key="10">
    <source>
        <dbReference type="ARBA" id="ARBA00022989"/>
    </source>
</evidence>
<feature type="compositionally biased region" description="Basic and acidic residues" evidence="14">
    <location>
        <begin position="278"/>
        <end position="294"/>
    </location>
</feature>
<dbReference type="SMART" id="SM00220">
    <property type="entry name" value="S_TKc"/>
    <property type="match status" value="2"/>
</dbReference>
<evidence type="ECO:0000256" key="4">
    <source>
        <dbReference type="ARBA" id="ARBA00022692"/>
    </source>
</evidence>
<evidence type="ECO:0000256" key="3">
    <source>
        <dbReference type="ARBA" id="ARBA00022679"/>
    </source>
</evidence>
<evidence type="ECO:0000256" key="9">
    <source>
        <dbReference type="ARBA" id="ARBA00022840"/>
    </source>
</evidence>
<feature type="domain" description="Protein kinase" evidence="15">
    <location>
        <begin position="376"/>
        <end position="797"/>
    </location>
</feature>
<feature type="domain" description="Protein kinase" evidence="15">
    <location>
        <begin position="1"/>
        <end position="252"/>
    </location>
</feature>
<feature type="domain" description="Protein kinase" evidence="15">
    <location>
        <begin position="950"/>
        <end position="1220"/>
    </location>
</feature>
<evidence type="ECO:0000256" key="13">
    <source>
        <dbReference type="PROSITE-ProRule" id="PRU10141"/>
    </source>
</evidence>
<keyword evidence="2" id="KW-0723">Serine/threonine-protein kinase</keyword>
<evidence type="ECO:0000256" key="5">
    <source>
        <dbReference type="ARBA" id="ARBA00022729"/>
    </source>
</evidence>
<keyword evidence="3" id="KW-0808">Transferase</keyword>
<feature type="compositionally biased region" description="Basic residues" evidence="14">
    <location>
        <begin position="295"/>
        <end position="309"/>
    </location>
</feature>
<dbReference type="PROSITE" id="PS00107">
    <property type="entry name" value="PROTEIN_KINASE_ATP"/>
    <property type="match status" value="1"/>
</dbReference>
<dbReference type="EMBL" id="LWDX02028890">
    <property type="protein sequence ID" value="OEL28902.1"/>
    <property type="molecule type" value="Genomic_DNA"/>
</dbReference>
<dbReference type="InterPro" id="IPR045766">
    <property type="entry name" value="MCAfunc"/>
</dbReference>
<gene>
    <name evidence="16" type="ORF">BAE44_0010079</name>
</gene>
<protein>
    <submittedName>
        <fullName evidence="16">Cysteine-rich receptor-like protein kinase 10</fullName>
    </submittedName>
</protein>
<reference evidence="16 17" key="1">
    <citation type="submission" date="2016-09" db="EMBL/GenBank/DDBJ databases">
        <title>The draft genome of Dichanthelium oligosanthes: A C3 panicoid grass species.</title>
        <authorList>
            <person name="Studer A.J."/>
            <person name="Schnable J.C."/>
            <person name="Brutnell T.P."/>
        </authorList>
    </citation>
    <scope>NUCLEOTIDE SEQUENCE [LARGE SCALE GENOMIC DNA]</scope>
    <source>
        <strain evidence="17">cv. Kellogg 1175</strain>
        <tissue evidence="16">Leaf</tissue>
    </source>
</reference>
<feature type="compositionally biased region" description="Low complexity" evidence="14">
    <location>
        <begin position="255"/>
        <end position="267"/>
    </location>
</feature>
<dbReference type="SUPFAM" id="SSF56112">
    <property type="entry name" value="Protein kinase-like (PK-like)"/>
    <property type="match status" value="3"/>
</dbReference>
<dbReference type="InterPro" id="IPR000719">
    <property type="entry name" value="Prot_kinase_dom"/>
</dbReference>
<evidence type="ECO:0000256" key="7">
    <source>
        <dbReference type="ARBA" id="ARBA00022741"/>
    </source>
</evidence>
<dbReference type="InterPro" id="IPR036537">
    <property type="entry name" value="Adaptor_Cbl_N_dom_sf"/>
</dbReference>
<organism evidence="16 17">
    <name type="scientific">Dichanthelium oligosanthes</name>
    <dbReference type="NCBI Taxonomy" id="888268"/>
    <lineage>
        <taxon>Eukaryota</taxon>
        <taxon>Viridiplantae</taxon>
        <taxon>Streptophyta</taxon>
        <taxon>Embryophyta</taxon>
        <taxon>Tracheophyta</taxon>
        <taxon>Spermatophyta</taxon>
        <taxon>Magnoliopsida</taxon>
        <taxon>Liliopsida</taxon>
        <taxon>Poales</taxon>
        <taxon>Poaceae</taxon>
        <taxon>PACMAD clade</taxon>
        <taxon>Panicoideae</taxon>
        <taxon>Panicodae</taxon>
        <taxon>Paniceae</taxon>
        <taxon>Dichantheliinae</taxon>
        <taxon>Dichanthelium</taxon>
    </lineage>
</organism>
<dbReference type="InterPro" id="IPR008271">
    <property type="entry name" value="Ser/Thr_kinase_AS"/>
</dbReference>
<accession>A0A1E5VUY7</accession>
<feature type="region of interest" description="Disordered" evidence="14">
    <location>
        <begin position="253"/>
        <end position="324"/>
    </location>
</feature>
<dbReference type="GO" id="GO:0004674">
    <property type="term" value="F:protein serine/threonine kinase activity"/>
    <property type="evidence" value="ECO:0007669"/>
    <property type="project" value="UniProtKB-KW"/>
</dbReference>
<dbReference type="Gene3D" id="1.10.510.10">
    <property type="entry name" value="Transferase(Phosphotransferase) domain 1"/>
    <property type="match status" value="3"/>
</dbReference>
<keyword evidence="9 13" id="KW-0067">ATP-binding</keyword>
<keyword evidence="6" id="KW-0677">Repeat</keyword>
<evidence type="ECO:0000256" key="1">
    <source>
        <dbReference type="ARBA" id="ARBA00004167"/>
    </source>
</evidence>
<comment type="subcellular location">
    <subcellularLocation>
        <location evidence="1">Membrane</location>
        <topology evidence="1">Single-pass membrane protein</topology>
    </subcellularLocation>
</comment>
<evidence type="ECO:0000313" key="17">
    <source>
        <dbReference type="Proteomes" id="UP000095767"/>
    </source>
</evidence>
<keyword evidence="11" id="KW-0472">Membrane</keyword>
<feature type="binding site" evidence="13">
    <location>
        <position position="978"/>
    </location>
    <ligand>
        <name>ATP</name>
        <dbReference type="ChEBI" id="CHEBI:30616"/>
    </ligand>
</feature>
<sequence>LHDGLMIAVKRMDEYATVFDFSSEFLLARLQHTNLVRLLGWCIHGKERILVYDFMHKGNLHQFIFDKRNGSLLNLSKRLNIIKGLADGLVYLHKQSMLWIVHRDLKPKNILLDHDMNPKITDFGSARTLSSDVAEERTSRVVGTSGYKAPEYTSRGIYSLKTDVFSFGVMALVIISGRKNTILEQQGDSVGTLVRDAWQLWNDGRLHELVDPILGDGFEPAEKKQSDSPQKKARATALVKLVVYHHLTHPYISPANGATRSAAGRRAAVQEAGSGDGQLKRSVERAGAGRERGAAGRRGRARSGVHGRAGRAGGAPPPGRVPEAGAARGEVVGGLLRELELAELMRREATRRPLEQLSGALRRCYALVTACQYCGYLRTLIFGARMADELRAAEQEIDMFIRLVPLIALVDTTHDRRVKVRLLCYEEIVCDSGKVDLQELKIMDVEELVKLCIRTEERCPGFRKFDFFQIMDCTDNFSEKRILGSGGHGTVYKLNLSKLSSFDSKLFGNHNSLYEHISCINSSAGKPKGVLLNWHRRLRIIKGIAEGLVYMHKECLLWIIHGDLKPNNILLDNDMNPKITDFGSARTLSSDVAEEKTSRVVGTSGYMSPEYAFQGLYSVKTDVFSFGVLVLVIISGLNNTILKQQDDTVGNLVRHAWKLWNDGRLHELVDPMLSEGHTNAPVGQWRRRGPEPVQRRLQEAAMASPSDSSSGLWNVLGQAANVAQLVGVDALGLVSMVVQAALAARRHRDACRRLAQHVELVGDLLRELELAELMRREATRRPLEQLGGALRRCYALVTACQDCGGGYLGRLFWGTRMADELRAAEQEIDMFIRLVPLIALVDSTHDRRVKVRVFRFCFSLVVEILDLSILRTLTRVVELTEISVQGAIVHCKVGEQRLEEIAHDSEKVQLQEQKIMDVGELVKLCTRTQESYPGFKKYDFFQIVDGTENFSEKRIVGSGGFGTVYKAELSDGTIVAIKRFDEHATDFNNELQLLSLQHSNLIKLLGWCVHGKESILVYEYMHNGGLNRIIFADKTKGALLNWSKRLGIIKGLVEGLVYMHNHSLLWMIHGDLKPNNILLDHDMSPKICDFGLARTLTSEVAEEQTSRVVGTSGYIAPEYASRGLYSLKIDVFSFGVLVLVIISGRKNAMLEQQGDTVGYLVRDAWRMWNDGRLHELIDPIVGDRYELAEIVRCAHVALLCAQEDPTDRPTMSDVVALLNFESVSLLPSPKQPPELSNGYPTGEMLSTHFGQSSRTIDITITSSAPVSTRVRIILEPQT</sequence>
<dbReference type="FunFam" id="1.10.510.10:FF:000129">
    <property type="entry name" value="cysteine-rich receptor-like protein kinase 10"/>
    <property type="match status" value="3"/>
</dbReference>
<dbReference type="Pfam" id="PF19584">
    <property type="entry name" value="MCAfunc"/>
    <property type="match status" value="2"/>
</dbReference>